<name>A0A2K1JYT9_PHYPA</name>
<dbReference type="InParanoid" id="A0A2K1JYT9"/>
<dbReference type="AlphaFoldDB" id="A0A2K1JYT9"/>
<organism evidence="1">
    <name type="scientific">Physcomitrium patens</name>
    <name type="common">Spreading-leaved earth moss</name>
    <name type="synonym">Physcomitrella patens</name>
    <dbReference type="NCBI Taxonomy" id="3218"/>
    <lineage>
        <taxon>Eukaryota</taxon>
        <taxon>Viridiplantae</taxon>
        <taxon>Streptophyta</taxon>
        <taxon>Embryophyta</taxon>
        <taxon>Bryophyta</taxon>
        <taxon>Bryophytina</taxon>
        <taxon>Bryopsida</taxon>
        <taxon>Funariidae</taxon>
        <taxon>Funariales</taxon>
        <taxon>Funariaceae</taxon>
        <taxon>Physcomitrium</taxon>
    </lineage>
</organism>
<evidence type="ECO:0008006" key="4">
    <source>
        <dbReference type="Google" id="ProtNLM"/>
    </source>
</evidence>
<dbReference type="EnsemblPlants" id="Pp3c10_12720V3.1">
    <property type="protein sequence ID" value="PAC:32899362.CDS.1"/>
    <property type="gene ID" value="Pp3c10_12720"/>
</dbReference>
<proteinExistence type="predicted"/>
<dbReference type="Gramene" id="Pp3c10_12720V3.2">
    <property type="protein sequence ID" value="PAC:32899363.CDS.1"/>
    <property type="gene ID" value="Pp3c10_12720"/>
</dbReference>
<gene>
    <name evidence="1" type="ORF">PHYPA_013806</name>
</gene>
<reference evidence="1 3" key="1">
    <citation type="journal article" date="2008" name="Science">
        <title>The Physcomitrella genome reveals evolutionary insights into the conquest of land by plants.</title>
        <authorList>
            <person name="Rensing S."/>
            <person name="Lang D."/>
            <person name="Zimmer A."/>
            <person name="Terry A."/>
            <person name="Salamov A."/>
            <person name="Shapiro H."/>
            <person name="Nishiyama T."/>
            <person name="Perroud P.-F."/>
            <person name="Lindquist E."/>
            <person name="Kamisugi Y."/>
            <person name="Tanahashi T."/>
            <person name="Sakakibara K."/>
            <person name="Fujita T."/>
            <person name="Oishi K."/>
            <person name="Shin-I T."/>
            <person name="Kuroki Y."/>
            <person name="Toyoda A."/>
            <person name="Suzuki Y."/>
            <person name="Hashimoto A."/>
            <person name="Yamaguchi K."/>
            <person name="Sugano A."/>
            <person name="Kohara Y."/>
            <person name="Fujiyama A."/>
            <person name="Anterola A."/>
            <person name="Aoki S."/>
            <person name="Ashton N."/>
            <person name="Barbazuk W.B."/>
            <person name="Barker E."/>
            <person name="Bennetzen J."/>
            <person name="Bezanilla M."/>
            <person name="Blankenship R."/>
            <person name="Cho S.H."/>
            <person name="Dutcher S."/>
            <person name="Estelle M."/>
            <person name="Fawcett J.A."/>
            <person name="Gundlach H."/>
            <person name="Hanada K."/>
            <person name="Heyl A."/>
            <person name="Hicks K.A."/>
            <person name="Hugh J."/>
            <person name="Lohr M."/>
            <person name="Mayer K."/>
            <person name="Melkozernov A."/>
            <person name="Murata T."/>
            <person name="Nelson D."/>
            <person name="Pils B."/>
            <person name="Prigge M."/>
            <person name="Reiss B."/>
            <person name="Renner T."/>
            <person name="Rombauts S."/>
            <person name="Rushton P."/>
            <person name="Sanderfoot A."/>
            <person name="Schween G."/>
            <person name="Shiu S.-H."/>
            <person name="Stueber K."/>
            <person name="Theodoulou F.L."/>
            <person name="Tu H."/>
            <person name="Van de Peer Y."/>
            <person name="Verrier P.J."/>
            <person name="Waters E."/>
            <person name="Wood A."/>
            <person name="Yang L."/>
            <person name="Cove D."/>
            <person name="Cuming A."/>
            <person name="Hasebe M."/>
            <person name="Lucas S."/>
            <person name="Mishler D.B."/>
            <person name="Reski R."/>
            <person name="Grigoriev I."/>
            <person name="Quatrano R.S."/>
            <person name="Boore J.L."/>
        </authorList>
    </citation>
    <scope>NUCLEOTIDE SEQUENCE [LARGE SCALE GENOMIC DNA]</scope>
    <source>
        <strain evidence="2 3">cv. Gransden 2004</strain>
    </source>
</reference>
<protein>
    <recommendedName>
        <fullName evidence="4">Protein kinase domain-containing protein</fullName>
    </recommendedName>
</protein>
<evidence type="ECO:0000313" key="2">
    <source>
        <dbReference type="EnsemblPlants" id="PAC:32899362.CDS.1"/>
    </source>
</evidence>
<dbReference type="Gramene" id="Pp3c10_12720V3.1">
    <property type="protein sequence ID" value="PAC:32899362.CDS.1"/>
    <property type="gene ID" value="Pp3c10_12720"/>
</dbReference>
<dbReference type="EnsemblPlants" id="Pp3c10_12720V3.2">
    <property type="protein sequence ID" value="PAC:32899363.CDS.1"/>
    <property type="gene ID" value="Pp3c10_12720"/>
</dbReference>
<reference evidence="1 3" key="2">
    <citation type="journal article" date="2018" name="Plant J.">
        <title>The Physcomitrella patens chromosome-scale assembly reveals moss genome structure and evolution.</title>
        <authorList>
            <person name="Lang D."/>
            <person name="Ullrich K.K."/>
            <person name="Murat F."/>
            <person name="Fuchs J."/>
            <person name="Jenkins J."/>
            <person name="Haas F.B."/>
            <person name="Piednoel M."/>
            <person name="Gundlach H."/>
            <person name="Van Bel M."/>
            <person name="Meyberg R."/>
            <person name="Vives C."/>
            <person name="Morata J."/>
            <person name="Symeonidi A."/>
            <person name="Hiss M."/>
            <person name="Muchero W."/>
            <person name="Kamisugi Y."/>
            <person name="Saleh O."/>
            <person name="Blanc G."/>
            <person name="Decker E.L."/>
            <person name="van Gessel N."/>
            <person name="Grimwood J."/>
            <person name="Hayes R.D."/>
            <person name="Graham S.W."/>
            <person name="Gunter L.E."/>
            <person name="McDaniel S.F."/>
            <person name="Hoernstein S.N.W."/>
            <person name="Larsson A."/>
            <person name="Li F.W."/>
            <person name="Perroud P.F."/>
            <person name="Phillips J."/>
            <person name="Ranjan P."/>
            <person name="Rokshar D.S."/>
            <person name="Rothfels C.J."/>
            <person name="Schneider L."/>
            <person name="Shu S."/>
            <person name="Stevenson D.W."/>
            <person name="Thummler F."/>
            <person name="Tillich M."/>
            <person name="Villarreal Aguilar J.C."/>
            <person name="Widiez T."/>
            <person name="Wong G.K."/>
            <person name="Wymore A."/>
            <person name="Zhang Y."/>
            <person name="Zimmer A.D."/>
            <person name="Quatrano R.S."/>
            <person name="Mayer K.F.X."/>
            <person name="Goodstein D."/>
            <person name="Casacuberta J.M."/>
            <person name="Vandepoele K."/>
            <person name="Reski R."/>
            <person name="Cuming A.C."/>
            <person name="Tuskan G.A."/>
            <person name="Maumus F."/>
            <person name="Salse J."/>
            <person name="Schmutz J."/>
            <person name="Rensing S.A."/>
        </authorList>
    </citation>
    <scope>NUCLEOTIDE SEQUENCE [LARGE SCALE GENOMIC DNA]</scope>
    <source>
        <strain evidence="2 3">cv. Gransden 2004</strain>
    </source>
</reference>
<accession>A0A2K1JYT9</accession>
<dbReference type="PaxDb" id="3218-PP1S141_68V6.1"/>
<dbReference type="EMBL" id="ABEU02000010">
    <property type="protein sequence ID" value="PNR46686.1"/>
    <property type="molecule type" value="Genomic_DNA"/>
</dbReference>
<sequence>MLPDLAEKFIAPEGLRWRIRHQIVFGSAQAFALLHYSCVRNVDHSDVRSVDMMVDSQSGSHSVDRRLPNLDEAREHLDSVLLISDSPSYVPTNRSQNQKTIVMLKLTSRKLSTGQTFDETHGCNMVP</sequence>
<dbReference type="Proteomes" id="UP000006727">
    <property type="component" value="Chromosome 10"/>
</dbReference>
<evidence type="ECO:0000313" key="3">
    <source>
        <dbReference type="Proteomes" id="UP000006727"/>
    </source>
</evidence>
<reference evidence="2" key="3">
    <citation type="submission" date="2020-12" db="UniProtKB">
        <authorList>
            <consortium name="EnsemblPlants"/>
        </authorList>
    </citation>
    <scope>IDENTIFICATION</scope>
</reference>
<evidence type="ECO:0000313" key="1">
    <source>
        <dbReference type="EMBL" id="PNR46686.1"/>
    </source>
</evidence>
<keyword evidence="3" id="KW-1185">Reference proteome</keyword>